<evidence type="ECO:0000256" key="18">
    <source>
        <dbReference type="SAM" id="Phobius"/>
    </source>
</evidence>
<evidence type="ECO:0000256" key="19">
    <source>
        <dbReference type="SAM" id="SignalP"/>
    </source>
</evidence>
<evidence type="ECO:0000256" key="1">
    <source>
        <dbReference type="ARBA" id="ARBA00004479"/>
    </source>
</evidence>
<dbReference type="SMART" id="SM00220">
    <property type="entry name" value="S_TKc"/>
    <property type="match status" value="1"/>
</dbReference>
<evidence type="ECO:0000256" key="12">
    <source>
        <dbReference type="ARBA" id="ARBA00022840"/>
    </source>
</evidence>
<dbReference type="InterPro" id="IPR000719">
    <property type="entry name" value="Prot_kinase_dom"/>
</dbReference>
<dbReference type="SUPFAM" id="SSF52058">
    <property type="entry name" value="L domain-like"/>
    <property type="match status" value="1"/>
</dbReference>
<gene>
    <name evidence="21" type="ORF">A4A49_31989</name>
</gene>
<dbReference type="PROSITE" id="PS00108">
    <property type="entry name" value="PROTEIN_KINASE_ST"/>
    <property type="match status" value="1"/>
</dbReference>
<keyword evidence="10 17" id="KW-0547">Nucleotide-binding</keyword>
<evidence type="ECO:0000256" key="9">
    <source>
        <dbReference type="ARBA" id="ARBA00022737"/>
    </source>
</evidence>
<dbReference type="InterPro" id="IPR032675">
    <property type="entry name" value="LRR_dom_sf"/>
</dbReference>
<dbReference type="PROSITE" id="PS50011">
    <property type="entry name" value="PROTEIN_KINASE_DOM"/>
    <property type="match status" value="1"/>
</dbReference>
<reference evidence="21" key="1">
    <citation type="submission" date="2016-11" db="EMBL/GenBank/DDBJ databases">
        <title>The genome of Nicotiana attenuata.</title>
        <authorList>
            <person name="Xu S."/>
            <person name="Brockmoeller T."/>
            <person name="Gaquerel E."/>
            <person name="Navarro A."/>
            <person name="Kuhl H."/>
            <person name="Gase K."/>
            <person name="Ling Z."/>
            <person name="Zhou W."/>
            <person name="Kreitzer C."/>
            <person name="Stanke M."/>
            <person name="Tang H."/>
            <person name="Lyons E."/>
            <person name="Pandey P."/>
            <person name="Pandey S.P."/>
            <person name="Timmermann B."/>
            <person name="Baldwin I.T."/>
        </authorList>
    </citation>
    <scope>NUCLEOTIDE SEQUENCE [LARGE SCALE GENOMIC DNA]</scope>
    <source>
        <strain evidence="21">UT</strain>
    </source>
</reference>
<keyword evidence="16" id="KW-0325">Glycoprotein</keyword>
<dbReference type="FunFam" id="1.10.510.10:FF:000453">
    <property type="entry name" value="LRR receptor-like serine/threonine-protein kinase HSL2"/>
    <property type="match status" value="1"/>
</dbReference>
<dbReference type="GO" id="GO:0005524">
    <property type="term" value="F:ATP binding"/>
    <property type="evidence" value="ECO:0007669"/>
    <property type="project" value="UniProtKB-UniRule"/>
</dbReference>
<dbReference type="FunFam" id="3.30.200.20:FF:000328">
    <property type="entry name" value="Leucine-rich repeat protein kinase family protein"/>
    <property type="match status" value="1"/>
</dbReference>
<keyword evidence="14 18" id="KW-0472">Membrane</keyword>
<dbReference type="PROSITE" id="PS00107">
    <property type="entry name" value="PROTEIN_KINASE_ATP"/>
    <property type="match status" value="1"/>
</dbReference>
<dbReference type="Gene3D" id="1.10.510.10">
    <property type="entry name" value="Transferase(Phosphotransferase) domain 1"/>
    <property type="match status" value="1"/>
</dbReference>
<dbReference type="InterPro" id="IPR001245">
    <property type="entry name" value="Ser-Thr/Tyr_kinase_cat_dom"/>
</dbReference>
<organism evidence="21 22">
    <name type="scientific">Nicotiana attenuata</name>
    <name type="common">Coyote tobacco</name>
    <dbReference type="NCBI Taxonomy" id="49451"/>
    <lineage>
        <taxon>Eukaryota</taxon>
        <taxon>Viridiplantae</taxon>
        <taxon>Streptophyta</taxon>
        <taxon>Embryophyta</taxon>
        <taxon>Tracheophyta</taxon>
        <taxon>Spermatophyta</taxon>
        <taxon>Magnoliopsida</taxon>
        <taxon>eudicotyledons</taxon>
        <taxon>Gunneridae</taxon>
        <taxon>Pentapetalae</taxon>
        <taxon>asterids</taxon>
        <taxon>lamiids</taxon>
        <taxon>Solanales</taxon>
        <taxon>Solanaceae</taxon>
        <taxon>Nicotianoideae</taxon>
        <taxon>Nicotianeae</taxon>
        <taxon>Nicotiana</taxon>
    </lineage>
</organism>
<keyword evidence="22" id="KW-1185">Reference proteome</keyword>
<evidence type="ECO:0000256" key="2">
    <source>
        <dbReference type="ARBA" id="ARBA00008684"/>
    </source>
</evidence>
<evidence type="ECO:0000256" key="11">
    <source>
        <dbReference type="ARBA" id="ARBA00022777"/>
    </source>
</evidence>
<dbReference type="Pfam" id="PF07714">
    <property type="entry name" value="PK_Tyr_Ser-Thr"/>
    <property type="match status" value="1"/>
</dbReference>
<dbReference type="InterPro" id="IPR001611">
    <property type="entry name" value="Leu-rich_rpt"/>
</dbReference>
<dbReference type="InterPro" id="IPR008271">
    <property type="entry name" value="Ser/Thr_kinase_AS"/>
</dbReference>
<keyword evidence="8 19" id="KW-0732">Signal</keyword>
<comment type="subcellular location">
    <subcellularLocation>
        <location evidence="1">Membrane</location>
        <topology evidence="1">Single-pass type I membrane protein</topology>
    </subcellularLocation>
</comment>
<dbReference type="CDD" id="cd14066">
    <property type="entry name" value="STKc_IRAK"/>
    <property type="match status" value="1"/>
</dbReference>
<keyword evidence="11" id="KW-0418">Kinase</keyword>
<keyword evidence="12 17" id="KW-0067">ATP-binding</keyword>
<dbReference type="Pfam" id="PF00560">
    <property type="entry name" value="LRR_1"/>
    <property type="match status" value="6"/>
</dbReference>
<feature type="transmembrane region" description="Helical" evidence="18">
    <location>
        <begin position="555"/>
        <end position="578"/>
    </location>
</feature>
<keyword evidence="9" id="KW-0677">Repeat</keyword>
<dbReference type="EC" id="2.7.11.1" evidence="3"/>
<dbReference type="Gene3D" id="3.30.200.20">
    <property type="entry name" value="Phosphorylase Kinase, domain 1"/>
    <property type="match status" value="1"/>
</dbReference>
<keyword evidence="7 18" id="KW-0812">Transmembrane</keyword>
<evidence type="ECO:0000259" key="20">
    <source>
        <dbReference type="PROSITE" id="PS50011"/>
    </source>
</evidence>
<dbReference type="KEGG" id="nau:109243686"/>
<keyword evidence="15" id="KW-0675">Receptor</keyword>
<feature type="binding site" evidence="17">
    <location>
        <position position="654"/>
    </location>
    <ligand>
        <name>ATP</name>
        <dbReference type="ChEBI" id="CHEBI:30616"/>
    </ligand>
</feature>
<dbReference type="SUPFAM" id="SSF56112">
    <property type="entry name" value="Protein kinase-like (PK-like)"/>
    <property type="match status" value="1"/>
</dbReference>
<dbReference type="GO" id="GO:0016020">
    <property type="term" value="C:membrane"/>
    <property type="evidence" value="ECO:0007669"/>
    <property type="project" value="UniProtKB-SubCell"/>
</dbReference>
<dbReference type="OrthoDB" id="2015206at2759"/>
<dbReference type="GO" id="GO:0004674">
    <property type="term" value="F:protein serine/threonine kinase activity"/>
    <property type="evidence" value="ECO:0007669"/>
    <property type="project" value="UniProtKB-KW"/>
</dbReference>
<dbReference type="EMBL" id="MJEQ01000592">
    <property type="protein sequence ID" value="OIT35194.1"/>
    <property type="molecule type" value="Genomic_DNA"/>
</dbReference>
<dbReference type="Pfam" id="PF08263">
    <property type="entry name" value="LRRNT_2"/>
    <property type="match status" value="1"/>
</dbReference>
<proteinExistence type="inferred from homology"/>
<comment type="caution">
    <text evidence="21">The sequence shown here is derived from an EMBL/GenBank/DDBJ whole genome shotgun (WGS) entry which is preliminary data.</text>
</comment>
<evidence type="ECO:0000256" key="16">
    <source>
        <dbReference type="ARBA" id="ARBA00023180"/>
    </source>
</evidence>
<keyword evidence="4" id="KW-0723">Serine/threonine-protein kinase</keyword>
<dbReference type="SMR" id="A0A314L2D7"/>
<feature type="signal peptide" evidence="19">
    <location>
        <begin position="1"/>
        <end position="24"/>
    </location>
</feature>
<dbReference type="FunFam" id="3.80.10.10:FF:000363">
    <property type="entry name" value="Leucine-rich repeat family protein"/>
    <property type="match status" value="1"/>
</dbReference>
<dbReference type="InterPro" id="IPR011009">
    <property type="entry name" value="Kinase-like_dom_sf"/>
</dbReference>
<name>A0A314L2D7_NICAT</name>
<evidence type="ECO:0000256" key="5">
    <source>
        <dbReference type="ARBA" id="ARBA00022614"/>
    </source>
</evidence>
<keyword evidence="6" id="KW-0808">Transferase</keyword>
<evidence type="ECO:0000256" key="10">
    <source>
        <dbReference type="ARBA" id="ARBA00022741"/>
    </source>
</evidence>
<dbReference type="InterPro" id="IPR013210">
    <property type="entry name" value="LRR_N_plant-typ"/>
</dbReference>
<evidence type="ECO:0000256" key="3">
    <source>
        <dbReference type="ARBA" id="ARBA00012513"/>
    </source>
</evidence>
<evidence type="ECO:0000256" key="17">
    <source>
        <dbReference type="PROSITE-ProRule" id="PRU10141"/>
    </source>
</evidence>
<evidence type="ECO:0000313" key="22">
    <source>
        <dbReference type="Proteomes" id="UP000187609"/>
    </source>
</evidence>
<dbReference type="Gene3D" id="3.80.10.10">
    <property type="entry name" value="Ribonuclease Inhibitor"/>
    <property type="match status" value="3"/>
</dbReference>
<evidence type="ECO:0000313" key="21">
    <source>
        <dbReference type="EMBL" id="OIT35194.1"/>
    </source>
</evidence>
<accession>A0A314L2D7</accession>
<feature type="domain" description="Protein kinase" evidence="20">
    <location>
        <begin position="626"/>
        <end position="898"/>
    </location>
</feature>
<keyword evidence="13 18" id="KW-1133">Transmembrane helix</keyword>
<dbReference type="Proteomes" id="UP000187609">
    <property type="component" value="Unassembled WGS sequence"/>
</dbReference>
<evidence type="ECO:0000256" key="8">
    <source>
        <dbReference type="ARBA" id="ARBA00022729"/>
    </source>
</evidence>
<dbReference type="FunFam" id="3.80.10.10:FF:000542">
    <property type="entry name" value="Leucine-rich repeat protein kinase family protein"/>
    <property type="match status" value="1"/>
</dbReference>
<sequence>MMEMGSRSQVFLLIFASQILAILGQTNSNDATALFALKSSWNNLPPNWEGSDPCGSSWEGIICNDSRVTSIKLSGMGLESNQFGDLSSLTALQILDLSNNVGLKGTLPSSIGNLKNLTTLILVGCSFFGPIPESIGSLQQLVFISLTSNSFTGPIPPSIGNLSKLSWLDLSDNKLSGTIPVSKGSTPGLDWLVNTRHLHLSKNQLSGRIQSQLFSPNMKLIHVILDHNQLMGEIPESLGSLQNLEILRLDWNSLSGSVPSNLTNITSLNELYLSSNNLNGSIPDLTGMNLLTYVGMSNNSFNASGIPQWLTSLPQLKTIYMEDTALQEQIPVDLFSLPNLETIGLANNNLSGTLDIGTRYGNNLTLDLRNNSIKDFTQKTEYNMNISLSGNPICDGTGATAKYCSVQISNNSFSSSLSCPEMSCSSDKTLSPTCKCSYPFTGTLHFFSLSFSNLENSSYFSTLAGSMMSTFLSNGLPVDSVSLSDPAVDVYSYLQIEAQIFPSTQNSFNRTSISSIGFLLNRNPFQLQYFGPFFFTSESYCCFADKMKKSSHTGIIVGASVGGAVLVLLTLCAGLYAFHQRKIAKRAGHSSNPFETWDRDKSGAVPQLKGARWFSFEEIRKCTNNFSESNCIGSGGYGKVYKGTLTAGEVVAIKRAQHGSMQGAFEFKTEIELLSRIHHKNVVKLVGFCYEQGEQMLVYEYISKGTLRESLSAKPKFQLDWTRRLRIALDAARGLAYLHELADPPIIHRDVKSNNILLDDHLTAKVADFGLSLLKDDDKGHVTTQVKGTLGYLDPEYYMSQQLTEKSDVYSYGVVLLELITARAPIERGKHIVRLVAETRYDSKDNSRLYQLIDARIGPGSKLEGVDRLFTLGMRCVNESGAERPSMGEVVKEIENIIELASLTKYTDEALTSTSFEDTTQVSLDDFYNDKAFDYSGKFPSVGVQNTTGSYYCV</sequence>
<protein>
    <recommendedName>
        <fullName evidence="3">non-specific serine/threonine protein kinase</fullName>
        <ecNumber evidence="3">2.7.11.1</ecNumber>
    </recommendedName>
</protein>
<dbReference type="Gramene" id="OIT35194">
    <property type="protein sequence ID" value="OIT35194"/>
    <property type="gene ID" value="A4A49_31989"/>
</dbReference>
<evidence type="ECO:0000256" key="15">
    <source>
        <dbReference type="ARBA" id="ARBA00023170"/>
    </source>
</evidence>
<dbReference type="InterPro" id="IPR017441">
    <property type="entry name" value="Protein_kinase_ATP_BS"/>
</dbReference>
<dbReference type="PROSITE" id="PS51450">
    <property type="entry name" value="LRR"/>
    <property type="match status" value="1"/>
</dbReference>
<dbReference type="PANTHER" id="PTHR45974:SF242">
    <property type="entry name" value="LEUCINE-RICH REPEAT PROTEIN KINASE FAMILY PROTEIN"/>
    <property type="match status" value="1"/>
</dbReference>
<comment type="similarity">
    <text evidence="2">Belongs to the protein kinase superfamily. Ser/Thr protein kinase family.</text>
</comment>
<evidence type="ECO:0000256" key="14">
    <source>
        <dbReference type="ARBA" id="ARBA00023136"/>
    </source>
</evidence>
<dbReference type="PANTHER" id="PTHR45974">
    <property type="entry name" value="RECEPTOR-LIKE PROTEIN 55"/>
    <property type="match status" value="1"/>
</dbReference>
<keyword evidence="5" id="KW-0433">Leucine-rich repeat</keyword>
<evidence type="ECO:0000256" key="6">
    <source>
        <dbReference type="ARBA" id="ARBA00022679"/>
    </source>
</evidence>
<dbReference type="AlphaFoldDB" id="A0A314L2D7"/>
<evidence type="ECO:0000256" key="13">
    <source>
        <dbReference type="ARBA" id="ARBA00022989"/>
    </source>
</evidence>
<feature type="chain" id="PRO_5016429872" description="non-specific serine/threonine protein kinase" evidence="19">
    <location>
        <begin position="25"/>
        <end position="954"/>
    </location>
</feature>
<evidence type="ECO:0000256" key="4">
    <source>
        <dbReference type="ARBA" id="ARBA00022527"/>
    </source>
</evidence>
<evidence type="ECO:0000256" key="7">
    <source>
        <dbReference type="ARBA" id="ARBA00022692"/>
    </source>
</evidence>